<dbReference type="Proteomes" id="UP001056778">
    <property type="component" value="Chromosome 4"/>
</dbReference>
<gene>
    <name evidence="1" type="ORF">MML48_4g00017349</name>
</gene>
<reference evidence="1" key="1">
    <citation type="submission" date="2022-04" db="EMBL/GenBank/DDBJ databases">
        <title>Chromosome-scale genome assembly of Holotrichia oblita Faldermann.</title>
        <authorList>
            <person name="Rongchong L."/>
        </authorList>
    </citation>
    <scope>NUCLEOTIDE SEQUENCE</scope>
    <source>
        <strain evidence="1">81SQS9</strain>
    </source>
</reference>
<accession>A0ACB9T9Y5</accession>
<keyword evidence="2" id="KW-1185">Reference proteome</keyword>
<dbReference type="EMBL" id="CM043018">
    <property type="protein sequence ID" value="KAI4463601.1"/>
    <property type="molecule type" value="Genomic_DNA"/>
</dbReference>
<protein>
    <submittedName>
        <fullName evidence="1">Transposase is4</fullName>
    </submittedName>
</protein>
<sequence>MEELEEEEKNDGYVEGSSEVSDEDEAVGDSFTQPSAISRENDEEDSDSNAEYCSDMEENDGNSSDYYLGKDKLTKWRKSESTRNVRTKSLNIVLGTPGTIGDAKNCKDPVECLKLFIDNKIITAIATYTNIYIESRKHKYAKERDAKLTNEEEIMALLGLLFITGSCKSGRQNILHL</sequence>
<comment type="caution">
    <text evidence="1">The sequence shown here is derived from an EMBL/GenBank/DDBJ whole genome shotgun (WGS) entry which is preliminary data.</text>
</comment>
<name>A0ACB9T9Y5_HOLOL</name>
<proteinExistence type="predicted"/>
<evidence type="ECO:0000313" key="1">
    <source>
        <dbReference type="EMBL" id="KAI4463601.1"/>
    </source>
</evidence>
<organism evidence="1 2">
    <name type="scientific">Holotrichia oblita</name>
    <name type="common">Chafer beetle</name>
    <dbReference type="NCBI Taxonomy" id="644536"/>
    <lineage>
        <taxon>Eukaryota</taxon>
        <taxon>Metazoa</taxon>
        <taxon>Ecdysozoa</taxon>
        <taxon>Arthropoda</taxon>
        <taxon>Hexapoda</taxon>
        <taxon>Insecta</taxon>
        <taxon>Pterygota</taxon>
        <taxon>Neoptera</taxon>
        <taxon>Endopterygota</taxon>
        <taxon>Coleoptera</taxon>
        <taxon>Polyphaga</taxon>
        <taxon>Scarabaeiformia</taxon>
        <taxon>Scarabaeidae</taxon>
        <taxon>Melolonthinae</taxon>
        <taxon>Holotrichia</taxon>
    </lineage>
</organism>
<evidence type="ECO:0000313" key="2">
    <source>
        <dbReference type="Proteomes" id="UP001056778"/>
    </source>
</evidence>